<dbReference type="InterPro" id="IPR001130">
    <property type="entry name" value="TatD-like"/>
</dbReference>
<feature type="binding site" evidence="3">
    <location>
        <position position="10"/>
    </location>
    <ligand>
        <name>a divalent metal cation</name>
        <dbReference type="ChEBI" id="CHEBI:60240"/>
        <label>1</label>
    </ligand>
</feature>
<dbReference type="PANTHER" id="PTHR46124:SF2">
    <property type="entry name" value="D-AMINOACYL-TRNA DEACYLASE"/>
    <property type="match status" value="1"/>
</dbReference>
<evidence type="ECO:0000313" key="4">
    <source>
        <dbReference type="EMBL" id="QEH62415.1"/>
    </source>
</evidence>
<dbReference type="InterPro" id="IPR032466">
    <property type="entry name" value="Metal_Hydrolase"/>
</dbReference>
<dbReference type="PANTHER" id="PTHR46124">
    <property type="entry name" value="D-AMINOACYL-TRNA DEACYLASE"/>
    <property type="match status" value="1"/>
</dbReference>
<dbReference type="GO" id="GO:0004536">
    <property type="term" value="F:DNA nuclease activity"/>
    <property type="evidence" value="ECO:0007669"/>
    <property type="project" value="InterPro"/>
</dbReference>
<dbReference type="GO" id="GO:0005829">
    <property type="term" value="C:cytosol"/>
    <property type="evidence" value="ECO:0007669"/>
    <property type="project" value="TreeGrafter"/>
</dbReference>
<feature type="binding site" evidence="3">
    <location>
        <position position="97"/>
    </location>
    <ligand>
        <name>a divalent metal cation</name>
        <dbReference type="ChEBI" id="CHEBI:60240"/>
        <label>1</label>
    </ligand>
</feature>
<evidence type="ECO:0000256" key="2">
    <source>
        <dbReference type="ARBA" id="ARBA00022801"/>
    </source>
</evidence>
<feature type="binding site" evidence="3">
    <location>
        <position position="133"/>
    </location>
    <ligand>
        <name>a divalent metal cation</name>
        <dbReference type="ChEBI" id="CHEBI:60240"/>
        <label>2</label>
    </ligand>
</feature>
<dbReference type="KEGG" id="schi:SCHIN_v1c12220"/>
<dbReference type="GO" id="GO:0046872">
    <property type="term" value="F:metal ion binding"/>
    <property type="evidence" value="ECO:0007669"/>
    <property type="project" value="UniProtKB-KW"/>
</dbReference>
<feature type="binding site" evidence="3">
    <location>
        <position position="162"/>
    </location>
    <ligand>
        <name>a divalent metal cation</name>
        <dbReference type="ChEBI" id="CHEBI:60240"/>
        <label>2</label>
    </ligand>
</feature>
<dbReference type="Proteomes" id="UP000323144">
    <property type="component" value="Chromosome"/>
</dbReference>
<dbReference type="RefSeq" id="WP_166508773.1">
    <property type="nucleotide sequence ID" value="NZ_CP043026.1"/>
</dbReference>
<organism evidence="4 5">
    <name type="scientific">Spiroplasma chinense</name>
    <dbReference type="NCBI Taxonomy" id="216932"/>
    <lineage>
        <taxon>Bacteria</taxon>
        <taxon>Bacillati</taxon>
        <taxon>Mycoplasmatota</taxon>
        <taxon>Mollicutes</taxon>
        <taxon>Entomoplasmatales</taxon>
        <taxon>Spiroplasmataceae</taxon>
        <taxon>Spiroplasma</taxon>
    </lineage>
</organism>
<keyword evidence="5" id="KW-1185">Reference proteome</keyword>
<sequence>MAGIFDTHTHFTDERYKEEGMETKEMINDAKAVGVANFCCVGYDVESSKKSAKYAMEFDEVFCAVGIHPTEAHTINEKDISEIEILAHADKTVAIGEIGLDYYYTDEYVEVQKEIFRKQIAIALDNDLAVMLHLRDRDGSDQAYLDALEILEEMEVKRAIVHCYTRGYDLAQKFVSKGYYISIPGVVTFDNAKDLHEAVQKLTINNILVETDAPYLTPVPHRGRINTTKEIVHTVEKIAKLKNLNKDDVAEITTRNAKKIFNLQ</sequence>
<feature type="binding site" evidence="3">
    <location>
        <position position="212"/>
    </location>
    <ligand>
        <name>a divalent metal cation</name>
        <dbReference type="ChEBI" id="CHEBI:60240"/>
        <label>1</label>
    </ligand>
</feature>
<dbReference type="AlphaFoldDB" id="A0A5B9Y6E2"/>
<dbReference type="CDD" id="cd01310">
    <property type="entry name" value="TatD_DNAse"/>
    <property type="match status" value="1"/>
</dbReference>
<keyword evidence="1 3" id="KW-0479">Metal-binding</keyword>
<evidence type="ECO:0000256" key="1">
    <source>
        <dbReference type="ARBA" id="ARBA00022723"/>
    </source>
</evidence>
<dbReference type="SUPFAM" id="SSF51556">
    <property type="entry name" value="Metallo-dependent hydrolases"/>
    <property type="match status" value="1"/>
</dbReference>
<evidence type="ECO:0000256" key="3">
    <source>
        <dbReference type="PIRSR" id="PIRSR005902-1"/>
    </source>
</evidence>
<name>A0A5B9Y6E2_9MOLU</name>
<proteinExistence type="predicted"/>
<accession>A0A5B9Y6E2</accession>
<feature type="binding site" evidence="3">
    <location>
        <position position="8"/>
    </location>
    <ligand>
        <name>a divalent metal cation</name>
        <dbReference type="ChEBI" id="CHEBI:60240"/>
        <label>1</label>
    </ligand>
</feature>
<evidence type="ECO:0000313" key="5">
    <source>
        <dbReference type="Proteomes" id="UP000323144"/>
    </source>
</evidence>
<dbReference type="Gene3D" id="3.20.20.140">
    <property type="entry name" value="Metal-dependent hydrolases"/>
    <property type="match status" value="1"/>
</dbReference>
<gene>
    <name evidence="4" type="primary">tatD</name>
    <name evidence="4" type="ORF">SCHIN_v1c12220</name>
</gene>
<dbReference type="Pfam" id="PF01026">
    <property type="entry name" value="TatD_DNase"/>
    <property type="match status" value="1"/>
</dbReference>
<keyword evidence="2" id="KW-0378">Hydrolase</keyword>
<dbReference type="InterPro" id="IPR015991">
    <property type="entry name" value="TatD/YcfH-like"/>
</dbReference>
<dbReference type="FunFam" id="3.20.20.140:FF:000005">
    <property type="entry name" value="TatD family hydrolase"/>
    <property type="match status" value="1"/>
</dbReference>
<dbReference type="EMBL" id="CP043026">
    <property type="protein sequence ID" value="QEH62415.1"/>
    <property type="molecule type" value="Genomic_DNA"/>
</dbReference>
<dbReference type="NCBIfam" id="TIGR00010">
    <property type="entry name" value="YchF/TatD family DNA exonuclease"/>
    <property type="match status" value="1"/>
</dbReference>
<reference evidence="4 5" key="1">
    <citation type="submission" date="2019-08" db="EMBL/GenBank/DDBJ databases">
        <title>Complete genome sequence of Spiroplasma chinense CCH (DSM 19755).</title>
        <authorList>
            <person name="Shen H.-Y."/>
            <person name="Lin Y.-C."/>
            <person name="Chou L."/>
            <person name="Kuo C.-H."/>
        </authorList>
    </citation>
    <scope>NUCLEOTIDE SEQUENCE [LARGE SCALE GENOMIC DNA]</scope>
    <source>
        <strain evidence="4 5">CCH</strain>
    </source>
</reference>
<protein>
    <submittedName>
        <fullName evidence="4">TatD DNase family protein</fullName>
    </submittedName>
</protein>
<dbReference type="PIRSF" id="PIRSF005902">
    <property type="entry name" value="DNase_TatD"/>
    <property type="match status" value="1"/>
</dbReference>
<dbReference type="GO" id="GO:0016788">
    <property type="term" value="F:hydrolase activity, acting on ester bonds"/>
    <property type="evidence" value="ECO:0007669"/>
    <property type="project" value="InterPro"/>
</dbReference>